<dbReference type="RefSeq" id="WP_204732235.1">
    <property type="nucleotide sequence ID" value="NZ_JAVDWE010000003.1"/>
</dbReference>
<comment type="caution">
    <text evidence="1">The sequence shown here is derived from an EMBL/GenBank/DDBJ whole genome shotgun (WGS) entry which is preliminary data.</text>
</comment>
<dbReference type="Proteomes" id="UP001265550">
    <property type="component" value="Unassembled WGS sequence"/>
</dbReference>
<organism evidence="1 2">
    <name type="scientific">Hydrogenophaga laconesensis</name>
    <dbReference type="NCBI Taxonomy" id="1805971"/>
    <lineage>
        <taxon>Bacteria</taxon>
        <taxon>Pseudomonadati</taxon>
        <taxon>Pseudomonadota</taxon>
        <taxon>Betaproteobacteria</taxon>
        <taxon>Burkholderiales</taxon>
        <taxon>Comamonadaceae</taxon>
        <taxon>Hydrogenophaga</taxon>
    </lineage>
</organism>
<protein>
    <submittedName>
        <fullName evidence="1">Uncharacterized protein</fullName>
    </submittedName>
</protein>
<sequence>MSEPVETPPNASPVLPEGRLSGRTVFVGLLRQAFAAAASEGWDRILLCDPDFADWPLGEREVIASLNAWASRGRTIHFLARDYRVLRQTHPRLVQWRTTWSHLVEALACASASVDELPSMFWSPAWTLQRLDPVRCTMVASRAAERRVTMQEQWQQWSLKATPAFPASTLGL</sequence>
<gene>
    <name evidence="1" type="ORF">J2X09_001636</name>
</gene>
<evidence type="ECO:0000313" key="1">
    <source>
        <dbReference type="EMBL" id="MDR7093904.1"/>
    </source>
</evidence>
<accession>A0ABU1V8W3</accession>
<reference evidence="1 2" key="1">
    <citation type="submission" date="2023-07" db="EMBL/GenBank/DDBJ databases">
        <title>Sorghum-associated microbial communities from plants grown in Nebraska, USA.</title>
        <authorList>
            <person name="Schachtman D."/>
        </authorList>
    </citation>
    <scope>NUCLEOTIDE SEQUENCE [LARGE SCALE GENOMIC DNA]</scope>
    <source>
        <strain evidence="1 2">BE240</strain>
    </source>
</reference>
<keyword evidence="2" id="KW-1185">Reference proteome</keyword>
<name>A0ABU1V8W3_9BURK</name>
<dbReference type="EMBL" id="JAVDWE010000003">
    <property type="protein sequence ID" value="MDR7093904.1"/>
    <property type="molecule type" value="Genomic_DNA"/>
</dbReference>
<proteinExistence type="predicted"/>
<evidence type="ECO:0000313" key="2">
    <source>
        <dbReference type="Proteomes" id="UP001265550"/>
    </source>
</evidence>